<keyword evidence="2" id="KW-1185">Reference proteome</keyword>
<accession>A0ABV9LLN8</accession>
<reference evidence="2" key="1">
    <citation type="journal article" date="2019" name="Int. J. Syst. Evol. Microbiol.">
        <title>The Global Catalogue of Microorganisms (GCM) 10K type strain sequencing project: providing services to taxonomists for standard genome sequencing and annotation.</title>
        <authorList>
            <consortium name="The Broad Institute Genomics Platform"/>
            <consortium name="The Broad Institute Genome Sequencing Center for Infectious Disease"/>
            <person name="Wu L."/>
            <person name="Ma J."/>
        </authorList>
    </citation>
    <scope>NUCLEOTIDE SEQUENCE [LARGE SCALE GENOMIC DNA]</scope>
    <source>
        <strain evidence="2">CCUG 62763</strain>
    </source>
</reference>
<evidence type="ECO:0000313" key="1">
    <source>
        <dbReference type="EMBL" id="MFC4694412.1"/>
    </source>
</evidence>
<gene>
    <name evidence="1" type="ORF">ACFO3M_13515</name>
</gene>
<protein>
    <submittedName>
        <fullName evidence="1">Uncharacterized protein</fullName>
    </submittedName>
</protein>
<evidence type="ECO:0000313" key="2">
    <source>
        <dbReference type="Proteomes" id="UP001596025"/>
    </source>
</evidence>
<name>A0ABV9LLN8_9ACTN</name>
<proteinExistence type="predicted"/>
<dbReference type="RefSeq" id="WP_387989402.1">
    <property type="nucleotide sequence ID" value="NZ_JBHSGR010000014.1"/>
</dbReference>
<dbReference type="Proteomes" id="UP001596025">
    <property type="component" value="Unassembled WGS sequence"/>
</dbReference>
<comment type="caution">
    <text evidence="1">The sequence shown here is derived from an EMBL/GenBank/DDBJ whole genome shotgun (WGS) entry which is preliminary data.</text>
</comment>
<sequence>MAMDDGTNQERPWDEARRALGRVAELFDENPDFDLDDLYRVEDYEAIPEEVRRTIEALDADERRFVNRIFTTLARNHFYLEGRLGPLTGY</sequence>
<dbReference type="EMBL" id="JBHSGR010000014">
    <property type="protein sequence ID" value="MFC4694412.1"/>
    <property type="molecule type" value="Genomic_DNA"/>
</dbReference>
<organism evidence="1 2">
    <name type="scientific">Geodermatophilus arenarius</name>
    <dbReference type="NCBI Taxonomy" id="1137990"/>
    <lineage>
        <taxon>Bacteria</taxon>
        <taxon>Bacillati</taxon>
        <taxon>Actinomycetota</taxon>
        <taxon>Actinomycetes</taxon>
        <taxon>Geodermatophilales</taxon>
        <taxon>Geodermatophilaceae</taxon>
        <taxon>Geodermatophilus</taxon>
    </lineage>
</organism>